<organism evidence="1 2">
    <name type="scientific">Prorocentrum cordatum</name>
    <dbReference type="NCBI Taxonomy" id="2364126"/>
    <lineage>
        <taxon>Eukaryota</taxon>
        <taxon>Sar</taxon>
        <taxon>Alveolata</taxon>
        <taxon>Dinophyceae</taxon>
        <taxon>Prorocentrales</taxon>
        <taxon>Prorocentraceae</taxon>
        <taxon>Prorocentrum</taxon>
    </lineage>
</organism>
<evidence type="ECO:0000313" key="2">
    <source>
        <dbReference type="Proteomes" id="UP001189429"/>
    </source>
</evidence>
<name>A0ABN9RS22_9DINO</name>
<dbReference type="Proteomes" id="UP001189429">
    <property type="component" value="Unassembled WGS sequence"/>
</dbReference>
<proteinExistence type="predicted"/>
<accession>A0ABN9RS22</accession>
<keyword evidence="2" id="KW-1185">Reference proteome</keyword>
<sequence>DKLRWQSLSNVVGATGLQACMQETAPVYTWTPTGEQQGQPIWLDHCFASAGTVATARATWDCARGDHSWLIVKLSSDVQSFQHRPQRKVWQCTDMEEYERELATIDVDSLESVEDIARAVAATMDKFTSRQTSRQRRRTREPMQINELRRRVRCTLDLGQKVHLNKLLTDMRKQWLAKKWEVEGVDRARRLKRLPSTRTGLHAITSMQIGRETTQDHTAWATACQVEMVKRWTEANETRAGSWMNKDTPGQTGISLARKVVNLLLVDDIGWDAVELEGYSKSKIPGVALPAKIRTVIPHNTILSTCHACVQERVVSITAAWSEAQGLDFLILGGSKHHQLAEVTFTCNQLVEKSIDRRNAGAMGSMDVANFHDCLCWDSACDIMARRGVPAADAMVLMRLHSRPQVRIRVGNALTDAVVRIRGAFTGARTAAAIAQWVIEDAFVDSAGSLAGRGWELAEGRFLSAMAWADNLVSFGDSVREAAGVLTIIEEALIRQGHTIKDDSQELLQVSQQPLGEWQLEHGGSRWQVKDELVIIGRTVSGNASSHADRTKALLKIQRSWFKHRRLLQNSALPFGSRAEMRGRHAESILNFYAGTWALAKQMVQTLDSTQLRYVAQMSKIPRLPFEEFRLWR</sequence>
<protein>
    <recommendedName>
        <fullName evidence="3">RNA-directed RNA polymerase</fullName>
    </recommendedName>
</protein>
<dbReference type="EMBL" id="CAUYUJ010007566">
    <property type="protein sequence ID" value="CAK0821201.1"/>
    <property type="molecule type" value="Genomic_DNA"/>
</dbReference>
<feature type="non-terminal residue" evidence="1">
    <location>
        <position position="633"/>
    </location>
</feature>
<reference evidence="1" key="1">
    <citation type="submission" date="2023-10" db="EMBL/GenBank/DDBJ databases">
        <authorList>
            <person name="Chen Y."/>
            <person name="Shah S."/>
            <person name="Dougan E. K."/>
            <person name="Thang M."/>
            <person name="Chan C."/>
        </authorList>
    </citation>
    <scope>NUCLEOTIDE SEQUENCE [LARGE SCALE GENOMIC DNA]</scope>
</reference>
<feature type="non-terminal residue" evidence="1">
    <location>
        <position position="1"/>
    </location>
</feature>
<evidence type="ECO:0000313" key="1">
    <source>
        <dbReference type="EMBL" id="CAK0821201.1"/>
    </source>
</evidence>
<comment type="caution">
    <text evidence="1">The sequence shown here is derived from an EMBL/GenBank/DDBJ whole genome shotgun (WGS) entry which is preliminary data.</text>
</comment>
<gene>
    <name evidence="1" type="ORF">PCOR1329_LOCUS22590</name>
</gene>
<evidence type="ECO:0008006" key="3">
    <source>
        <dbReference type="Google" id="ProtNLM"/>
    </source>
</evidence>